<gene>
    <name evidence="5" type="ORF">GOP47_0015289</name>
</gene>
<dbReference type="PANTHER" id="PTHR15835">
    <property type="entry name" value="NUCLEAR-INTERACTING PARTNER OF ALK"/>
    <property type="match status" value="1"/>
</dbReference>
<feature type="compositionally biased region" description="Polar residues" evidence="3">
    <location>
        <begin position="431"/>
        <end position="441"/>
    </location>
</feature>
<evidence type="ECO:0000313" key="6">
    <source>
        <dbReference type="Proteomes" id="UP000886520"/>
    </source>
</evidence>
<evidence type="ECO:0000256" key="3">
    <source>
        <dbReference type="SAM" id="MobiDB-lite"/>
    </source>
</evidence>
<feature type="compositionally biased region" description="Polar residues" evidence="3">
    <location>
        <begin position="498"/>
        <end position="507"/>
    </location>
</feature>
<dbReference type="InterPro" id="IPR012935">
    <property type="entry name" value="NuBaID_N"/>
</dbReference>
<feature type="region of interest" description="Disordered" evidence="3">
    <location>
        <begin position="291"/>
        <end position="311"/>
    </location>
</feature>
<evidence type="ECO:0000259" key="4">
    <source>
        <dbReference type="Pfam" id="PF07967"/>
    </source>
</evidence>
<name>A0A9D4UKD7_ADICA</name>
<accession>A0A9D4UKD7</accession>
<protein>
    <recommendedName>
        <fullName evidence="4">C3HC-type domain-containing protein</fullName>
    </recommendedName>
</protein>
<dbReference type="OrthoDB" id="614844at2759"/>
<dbReference type="Proteomes" id="UP000886520">
    <property type="component" value="Chromosome 15"/>
</dbReference>
<keyword evidence="6" id="KW-1185">Reference proteome</keyword>
<dbReference type="GO" id="GO:0005634">
    <property type="term" value="C:nucleus"/>
    <property type="evidence" value="ECO:0007669"/>
    <property type="project" value="UniProtKB-SubCell"/>
</dbReference>
<feature type="region of interest" description="Disordered" evidence="3">
    <location>
        <begin position="498"/>
        <end position="535"/>
    </location>
</feature>
<evidence type="ECO:0000313" key="5">
    <source>
        <dbReference type="EMBL" id="KAI5068988.1"/>
    </source>
</evidence>
<comment type="caution">
    <text evidence="5">The sequence shown here is derived from an EMBL/GenBank/DDBJ whole genome shotgun (WGS) entry which is preliminary data.</text>
</comment>
<dbReference type="Pfam" id="PF07967">
    <property type="entry name" value="zf-C3HC"/>
    <property type="match status" value="1"/>
</dbReference>
<feature type="compositionally biased region" description="Polar residues" evidence="3">
    <location>
        <begin position="291"/>
        <end position="303"/>
    </location>
</feature>
<evidence type="ECO:0000256" key="1">
    <source>
        <dbReference type="ARBA" id="ARBA00004123"/>
    </source>
</evidence>
<feature type="region of interest" description="Disordered" evidence="3">
    <location>
        <begin position="416"/>
        <end position="454"/>
    </location>
</feature>
<organism evidence="5 6">
    <name type="scientific">Adiantum capillus-veneris</name>
    <name type="common">Maidenhair fern</name>
    <dbReference type="NCBI Taxonomy" id="13818"/>
    <lineage>
        <taxon>Eukaryota</taxon>
        <taxon>Viridiplantae</taxon>
        <taxon>Streptophyta</taxon>
        <taxon>Embryophyta</taxon>
        <taxon>Tracheophyta</taxon>
        <taxon>Polypodiopsida</taxon>
        <taxon>Polypodiidae</taxon>
        <taxon>Polypodiales</taxon>
        <taxon>Pteridineae</taxon>
        <taxon>Pteridaceae</taxon>
        <taxon>Vittarioideae</taxon>
        <taxon>Adiantum</taxon>
    </lineage>
</organism>
<sequence>MTWFGKPEVAGPISCARNGWVNVDVDLIGCQGCNTMLSFPCPPTWSQHEVDSAAASFSEKLEAGHMSLCPWKGNACSETLAQFPPTPVEVLVDGFQDRCDALYQLLALPALSNTAIDYLKQAKGPQMERFIAQAASSSAVVNGTSEGSFAIAYFQAQRIISLCGWELRLLPYIVDCEDDNAESLRKSAMFMADSKATNSRLVESGPRVLLYSPIKEMVDQNESGPIKTASPEQKLDLGSAVLDCSLCGASVGLWLFSKIPRPSRRTRAEPLMADTDSGACEVSAASEIQNGSCDDQNGFNTNRSGKEDTATSNRLKVESKPANVLTLKLTIAGGPRPTALPQPAGNKVTKTSEKLDVQDVGNKKSSSDIEDGGETGLIVKKRKRNGALEQRGATYQNVRVVPCLSSVNAVDTCFTSRPENSAESVEMPSKYRQTSLTSVENSDSKRQRRPSDEAAEYAISCKDIGIGMSDHKSSPLEGGIEGTTSALLDGSELGSSFCGNRKNSSPVYDTRKSVEPSSRGHGSPTEALHPQEKSSALKKLFDESSREFDPILQHRHFCPWVNTNLGRVGCGWQLTLDALEASPAPAKSESASSIMKANPLSSVRKIFGKS</sequence>
<keyword evidence="2" id="KW-0539">Nucleus</keyword>
<reference evidence="5" key="1">
    <citation type="submission" date="2021-01" db="EMBL/GenBank/DDBJ databases">
        <title>Adiantum capillus-veneris genome.</title>
        <authorList>
            <person name="Fang Y."/>
            <person name="Liao Q."/>
        </authorList>
    </citation>
    <scope>NUCLEOTIDE SEQUENCE</scope>
    <source>
        <strain evidence="5">H3</strain>
        <tissue evidence="5">Leaf</tissue>
    </source>
</reference>
<dbReference type="GO" id="GO:0008270">
    <property type="term" value="F:zinc ion binding"/>
    <property type="evidence" value="ECO:0007669"/>
    <property type="project" value="InterPro"/>
</dbReference>
<dbReference type="AlphaFoldDB" id="A0A9D4UKD7"/>
<dbReference type="PANTHER" id="PTHR15835:SF6">
    <property type="entry name" value="ZINC FINGER C3HC-TYPE PROTEIN 1"/>
    <property type="match status" value="1"/>
</dbReference>
<proteinExistence type="predicted"/>
<dbReference type="EMBL" id="JABFUD020000015">
    <property type="protein sequence ID" value="KAI5068988.1"/>
    <property type="molecule type" value="Genomic_DNA"/>
</dbReference>
<feature type="compositionally biased region" description="Basic and acidic residues" evidence="3">
    <location>
        <begin position="442"/>
        <end position="452"/>
    </location>
</feature>
<comment type="subcellular location">
    <subcellularLocation>
        <location evidence="1">Nucleus</location>
    </subcellularLocation>
</comment>
<feature type="domain" description="C3HC-type" evidence="4">
    <location>
        <begin position="1"/>
        <end position="111"/>
    </location>
</feature>
<evidence type="ECO:0000256" key="2">
    <source>
        <dbReference type="ARBA" id="ARBA00023242"/>
    </source>
</evidence>